<dbReference type="EMBL" id="WVTA01000001">
    <property type="protein sequence ID" value="KAK3217087.1"/>
    <property type="molecule type" value="Genomic_DNA"/>
</dbReference>
<dbReference type="InterPro" id="IPR000073">
    <property type="entry name" value="AB_hydrolase_1"/>
</dbReference>
<sequence>MSSSKPQIVLFPGAWHKPSCFSHIIPKLEAAGYAVRTAQLPSVTDHNPPKDLNADIATVRSTVDEAIGSGNDVVVIPHSWAGIVVGSALTGYSKKEREAKGEKGGVVRCGYMCAFMAPIGLSLWDAIGQAPPPWWTIKDNELSILSDSAGDIFYNDLPAEQRAYWFSQCSRSHSLHTKKAKATDEAWLEIPTSYLFCEDDQAIPLDKQEFVTSMVKEKGGEVQTTRLKSGHSPFLSHPEETVEWIRRVAGEEI</sequence>
<reference evidence="2 3" key="1">
    <citation type="submission" date="2021-02" db="EMBL/GenBank/DDBJ databases">
        <title>Genome assembly of Pseudopithomyces chartarum.</title>
        <authorList>
            <person name="Jauregui R."/>
            <person name="Singh J."/>
            <person name="Voisey C."/>
        </authorList>
    </citation>
    <scope>NUCLEOTIDE SEQUENCE [LARGE SCALE GENOMIC DNA]</scope>
    <source>
        <strain evidence="2 3">AGR01</strain>
    </source>
</reference>
<comment type="caution">
    <text evidence="2">The sequence shown here is derived from an EMBL/GenBank/DDBJ whole genome shotgun (WGS) entry which is preliminary data.</text>
</comment>
<evidence type="ECO:0000259" key="1">
    <source>
        <dbReference type="Pfam" id="PF12697"/>
    </source>
</evidence>
<dbReference type="AlphaFoldDB" id="A0AAN6RM81"/>
<dbReference type="Gene3D" id="3.40.50.1820">
    <property type="entry name" value="alpha/beta hydrolase"/>
    <property type="match status" value="1"/>
</dbReference>
<feature type="domain" description="AB hydrolase-1" evidence="1">
    <location>
        <begin position="8"/>
        <end position="243"/>
    </location>
</feature>
<dbReference type="Pfam" id="PF12697">
    <property type="entry name" value="Abhydrolase_6"/>
    <property type="match status" value="1"/>
</dbReference>
<evidence type="ECO:0000313" key="2">
    <source>
        <dbReference type="EMBL" id="KAK3217087.1"/>
    </source>
</evidence>
<name>A0AAN6RM81_9PLEO</name>
<dbReference type="SUPFAM" id="SSF53474">
    <property type="entry name" value="alpha/beta-Hydrolases"/>
    <property type="match status" value="1"/>
</dbReference>
<dbReference type="PANTHER" id="PTHR37017">
    <property type="entry name" value="AB HYDROLASE-1 DOMAIN-CONTAINING PROTEIN-RELATED"/>
    <property type="match status" value="1"/>
</dbReference>
<dbReference type="InterPro" id="IPR029058">
    <property type="entry name" value="AB_hydrolase_fold"/>
</dbReference>
<dbReference type="Proteomes" id="UP001280581">
    <property type="component" value="Unassembled WGS sequence"/>
</dbReference>
<proteinExistence type="predicted"/>
<protein>
    <recommendedName>
        <fullName evidence="1">AB hydrolase-1 domain-containing protein</fullName>
    </recommendedName>
</protein>
<gene>
    <name evidence="2" type="ORF">GRF29_1g1950383</name>
</gene>
<keyword evidence="3" id="KW-1185">Reference proteome</keyword>
<dbReference type="PANTHER" id="PTHR37017:SF11">
    <property type="entry name" value="ESTERASE_LIPASE_THIOESTERASE DOMAIN-CONTAINING PROTEIN"/>
    <property type="match status" value="1"/>
</dbReference>
<dbReference type="InterPro" id="IPR052897">
    <property type="entry name" value="Sec-Metab_Biosynth_Hydrolase"/>
</dbReference>
<accession>A0AAN6RM81</accession>
<organism evidence="2 3">
    <name type="scientific">Pseudopithomyces chartarum</name>
    <dbReference type="NCBI Taxonomy" id="1892770"/>
    <lineage>
        <taxon>Eukaryota</taxon>
        <taxon>Fungi</taxon>
        <taxon>Dikarya</taxon>
        <taxon>Ascomycota</taxon>
        <taxon>Pezizomycotina</taxon>
        <taxon>Dothideomycetes</taxon>
        <taxon>Pleosporomycetidae</taxon>
        <taxon>Pleosporales</taxon>
        <taxon>Massarineae</taxon>
        <taxon>Didymosphaeriaceae</taxon>
        <taxon>Pseudopithomyces</taxon>
    </lineage>
</organism>
<evidence type="ECO:0000313" key="3">
    <source>
        <dbReference type="Proteomes" id="UP001280581"/>
    </source>
</evidence>